<keyword evidence="13" id="KW-0251">Elongation factor</keyword>
<gene>
    <name evidence="13" type="ORF">K432DRAFT_423573</name>
</gene>
<dbReference type="Gene3D" id="1.10.10.650">
    <property type="entry name" value="RuvA domain 2-like"/>
    <property type="match status" value="1"/>
</dbReference>
<dbReference type="PIRSF" id="PIRSF036947">
    <property type="entry name" value="Spt6"/>
    <property type="match status" value="1"/>
</dbReference>
<sequence>MSTLVDDIAELGSEEEDEGFDEDEETGEPRKKINGAIDDMDDSSEEGDDDDDEEAAAAIREGFIVDEDEDEEERAQRKERRKRRRKDDEVEVLDEEDLDLIGEANPDYEPRQSSQSKFKRLKRGHREERTTREARGVDEIFSDDDEVGEEVEDRRREHRGGLVDEFADFIEEDEFDDDIQRELEDDREVARPGLAAFSGVDGLQAAGLDEAAQEDFQAAFGDGTEYDWALNLQLDQDEKEHGESRELELKDVFEPSQLVDKMLTDEDNKIRATDIPERMQLARKPFKEIELTEVEMEARLQDEAQWVTSLVWPKKRLASYYTEPFRKAVYTVLKLLNLENYEVPFIFTHRKDYLIHAGGDSDLDPDDPDAPPPDAPPERLLAQNDLWEIFELDLKYRALAEKRDALQRAYDNLRGISNVTDPVFEEMVPKAVTIEELQEIQDYLHFQYSAEIKDINLMESETNGTQKRAQSSRNLYEKVRASKVYSMVRAFGITADSFAQNVLATGRRQYTEDPTERPDDMADSLIEAPEYLTGQQVLRTAKAMYVEELVMSPRMRRYMRQCFYQNGMVDCIRTEKGLRKIGEDHPYYEFKYLRGQDFISLSRQPDMYLKMLKAEEEGLIEVKVRMDGYDKFKQKLYQYIESDNFSEVADAWNILRREALDIALGKLEKIMARGVKETLRTECENELCKTARDKYYEKLDQAPYKPKGTDPGTVPRVLALSNGKGDRGDAICWVYVEPDGRVVETGKFTELRLGNPDKYVPDGKDVANLAEICRRRKPDVIGVSGFAVETKRLFRDLQDIIDKHDLRGPEYEDPDDDGIEKSDKLEVIMVNDEVARLYFNSPRASEEFPNLPPTTRYCVALARYLQSPMQEYAALGKDIVSIPFVPNQSLLPQEKLLDRLDSAMVDMVNLVGIEINEAVSDPYLATLLPFICGLGPRKAEQMLKTISINGGEIYSRAELVGYSTDREIRAAVGPKVFQNCASFLYIRFDPQESESDYLDNTRVHPEDYDLGRKMAADAMEMDEEDVKGETDEYGPSGVIRKMIREDANDRVQDLLLEAYAEQIERNIHTRKRATLETIRAELLVAYEEIRRPYSLMSTDEVFTMLTGETRESLTEGMVVPVQIKRCFPDHIDVKLDCGIEGGISESEYPEGVGGTGIEPRHAYQIHQTVRAKILYINRKGLSAQLTLRDDLIRQAYRKEVDRMPGEWDERQEAEDKKAAEKEKEITTGRAHRVVNHPLFFAFNAAQAEEYLGSKEPGEVVIRPSSKGLDHLAVTWKVSDNIYQHLDVLELDKENEYSLGKILKVGRNTYSDLDELIVNHVEAMAKKVTEMMKDERYQKGSKAQTEQWLKTYTEANPKRSMYAFCINPKFPGFFYLCYKAGQTAPLGNWPVKIVPNAFELQRHQYPDMNALKNGFKLLFQNAMANGRGGPPRR</sequence>
<dbReference type="OrthoDB" id="995477at2759"/>
<feature type="region of interest" description="Disordered" evidence="11">
    <location>
        <begin position="1203"/>
        <end position="1225"/>
    </location>
</feature>
<dbReference type="InterPro" id="IPR012337">
    <property type="entry name" value="RNaseH-like_sf"/>
</dbReference>
<evidence type="ECO:0000259" key="12">
    <source>
        <dbReference type="PROSITE" id="PS50126"/>
    </source>
</evidence>
<keyword evidence="5" id="KW-0158">Chromosome</keyword>
<evidence type="ECO:0000256" key="4">
    <source>
        <dbReference type="ARBA" id="ARBA00020248"/>
    </source>
</evidence>
<dbReference type="GO" id="GO:0042393">
    <property type="term" value="F:histone binding"/>
    <property type="evidence" value="ECO:0007669"/>
    <property type="project" value="TreeGrafter"/>
</dbReference>
<dbReference type="InterPro" id="IPR012340">
    <property type="entry name" value="NA-bd_OB-fold"/>
</dbReference>
<feature type="region of interest" description="Disordered" evidence="11">
    <location>
        <begin position="358"/>
        <end position="377"/>
    </location>
</feature>
<accession>A0A8E2EFP8</accession>
<evidence type="ECO:0000313" key="14">
    <source>
        <dbReference type="Proteomes" id="UP000250266"/>
    </source>
</evidence>
<evidence type="ECO:0000256" key="2">
    <source>
        <dbReference type="ARBA" id="ARBA00004286"/>
    </source>
</evidence>
<dbReference type="InterPro" id="IPR035019">
    <property type="entry name" value="Spt6_SH2_N"/>
</dbReference>
<keyword evidence="8 10" id="KW-0539">Nucleus</keyword>
<name>A0A8E2EFP8_9PEZI</name>
<dbReference type="FunFam" id="3.30.420.140:FF:000007">
    <property type="entry name" value="Transcription elongation factor SPT6"/>
    <property type="match status" value="1"/>
</dbReference>
<dbReference type="FunFam" id="3.30.505.10:FF:000065">
    <property type="entry name" value="Transcription elongation factor SPT6"/>
    <property type="match status" value="1"/>
</dbReference>
<dbReference type="GO" id="GO:0008023">
    <property type="term" value="C:transcription elongation factor complex"/>
    <property type="evidence" value="ECO:0007669"/>
    <property type="project" value="TreeGrafter"/>
</dbReference>
<feature type="compositionally biased region" description="Acidic residues" evidence="11">
    <location>
        <begin position="7"/>
        <end position="26"/>
    </location>
</feature>
<feature type="compositionally biased region" description="Acidic residues" evidence="11">
    <location>
        <begin position="89"/>
        <end position="100"/>
    </location>
</feature>
<evidence type="ECO:0000256" key="8">
    <source>
        <dbReference type="ARBA" id="ARBA00023242"/>
    </source>
</evidence>
<evidence type="ECO:0000256" key="6">
    <source>
        <dbReference type="ARBA" id="ARBA00022999"/>
    </source>
</evidence>
<dbReference type="CDD" id="cd09918">
    <property type="entry name" value="SH2_Nterm_SPT6_like"/>
    <property type="match status" value="1"/>
</dbReference>
<dbReference type="Gene3D" id="1.10.3500.10">
    <property type="entry name" value="Tex N-terminal region-like"/>
    <property type="match status" value="1"/>
</dbReference>
<dbReference type="Pfam" id="PF14641">
    <property type="entry name" value="HTH_44"/>
    <property type="match status" value="1"/>
</dbReference>
<dbReference type="InterPro" id="IPR035018">
    <property type="entry name" value="Spt6_SH2_C"/>
</dbReference>
<dbReference type="InterPro" id="IPR035420">
    <property type="entry name" value="Spt6_SH2"/>
</dbReference>
<evidence type="ECO:0000256" key="5">
    <source>
        <dbReference type="ARBA" id="ARBA00022454"/>
    </source>
</evidence>
<dbReference type="GO" id="GO:0003677">
    <property type="term" value="F:DNA binding"/>
    <property type="evidence" value="ECO:0007669"/>
    <property type="project" value="InterPro"/>
</dbReference>
<dbReference type="GO" id="GO:0005694">
    <property type="term" value="C:chromosome"/>
    <property type="evidence" value="ECO:0007669"/>
    <property type="project" value="UniProtKB-SubCell"/>
</dbReference>
<feature type="compositionally biased region" description="Acidic residues" evidence="11">
    <location>
        <begin position="140"/>
        <end position="151"/>
    </location>
</feature>
<dbReference type="InterPro" id="IPR032706">
    <property type="entry name" value="Spt6_HHH"/>
</dbReference>
<dbReference type="GO" id="GO:0031491">
    <property type="term" value="F:nucleosome binding"/>
    <property type="evidence" value="ECO:0007669"/>
    <property type="project" value="TreeGrafter"/>
</dbReference>
<comment type="subcellular location">
    <subcellularLocation>
        <location evidence="2">Chromosome</location>
    </subcellularLocation>
    <subcellularLocation>
        <location evidence="1 10">Nucleus</location>
    </subcellularLocation>
</comment>
<dbReference type="InterPro" id="IPR037027">
    <property type="entry name" value="YqgF/RNaseH-like_dom_sf"/>
</dbReference>
<feature type="compositionally biased region" description="Basic and acidic residues" evidence="11">
    <location>
        <begin position="125"/>
        <end position="138"/>
    </location>
</feature>
<reference evidence="13 14" key="1">
    <citation type="journal article" date="2016" name="Nat. Commun.">
        <title>Ectomycorrhizal ecology is imprinted in the genome of the dominant symbiotic fungus Cenococcum geophilum.</title>
        <authorList>
            <consortium name="DOE Joint Genome Institute"/>
            <person name="Peter M."/>
            <person name="Kohler A."/>
            <person name="Ohm R.A."/>
            <person name="Kuo A."/>
            <person name="Krutzmann J."/>
            <person name="Morin E."/>
            <person name="Arend M."/>
            <person name="Barry K.W."/>
            <person name="Binder M."/>
            <person name="Choi C."/>
            <person name="Clum A."/>
            <person name="Copeland A."/>
            <person name="Grisel N."/>
            <person name="Haridas S."/>
            <person name="Kipfer T."/>
            <person name="LaButti K."/>
            <person name="Lindquist E."/>
            <person name="Lipzen A."/>
            <person name="Maire R."/>
            <person name="Meier B."/>
            <person name="Mihaltcheva S."/>
            <person name="Molinier V."/>
            <person name="Murat C."/>
            <person name="Poggeler S."/>
            <person name="Quandt C.A."/>
            <person name="Sperisen C."/>
            <person name="Tritt A."/>
            <person name="Tisserant E."/>
            <person name="Crous P.W."/>
            <person name="Henrissat B."/>
            <person name="Nehls U."/>
            <person name="Egli S."/>
            <person name="Spatafora J.W."/>
            <person name="Grigoriev I.V."/>
            <person name="Martin F.M."/>
        </authorList>
    </citation>
    <scope>NUCLEOTIDE SEQUENCE [LARGE SCALE GENOMIC DNA]</scope>
    <source>
        <strain evidence="13 14">CBS 459.81</strain>
    </source>
</reference>
<feature type="domain" description="S1 motif" evidence="12">
    <location>
        <begin position="1116"/>
        <end position="1188"/>
    </location>
</feature>
<dbReference type="PROSITE" id="PS50126">
    <property type="entry name" value="S1"/>
    <property type="match status" value="1"/>
</dbReference>
<dbReference type="InterPro" id="IPR042066">
    <property type="entry name" value="Spt6_death-like"/>
</dbReference>
<dbReference type="Gene3D" id="1.10.150.850">
    <property type="entry name" value="Spt6, helix-hairpin-helix domain"/>
    <property type="match status" value="1"/>
</dbReference>
<evidence type="ECO:0000313" key="13">
    <source>
        <dbReference type="EMBL" id="OCK83182.1"/>
    </source>
</evidence>
<comment type="function">
    <text evidence="10">Plays a role in maintenance of chromatin structure during RNA polymerase II transcription elongation thereby repressing transcription initiation from cryptic promoters. Mediates the reassembly of nucleosomes onto the promoters of at least a selected set of genes during repression; the nucleosome reassembly is essential for transcriptional repression.</text>
</comment>
<keyword evidence="13" id="KW-0648">Protein biosynthesis</keyword>
<dbReference type="SUPFAM" id="SSF158832">
    <property type="entry name" value="Tex N-terminal region-like"/>
    <property type="match status" value="1"/>
</dbReference>
<protein>
    <recommendedName>
        <fullName evidence="4 10">Transcription elongation factor Spt6</fullName>
    </recommendedName>
</protein>
<dbReference type="SUPFAM" id="SSF53098">
    <property type="entry name" value="Ribonuclease H-like"/>
    <property type="match status" value="1"/>
</dbReference>
<dbReference type="FunFam" id="1.10.10.2740:FF:000002">
    <property type="entry name" value="Transcription elongation factor Spt6"/>
    <property type="match status" value="1"/>
</dbReference>
<dbReference type="InterPro" id="IPR000980">
    <property type="entry name" value="SH2"/>
</dbReference>
<dbReference type="InterPro" id="IPR049540">
    <property type="entry name" value="Spt6-like_S1"/>
</dbReference>
<dbReference type="PANTHER" id="PTHR10145:SF6">
    <property type="entry name" value="TRANSCRIPTION ELONGATION FACTOR SPT6"/>
    <property type="match status" value="1"/>
</dbReference>
<feature type="region of interest" description="Disordered" evidence="11">
    <location>
        <begin position="1"/>
        <end position="157"/>
    </location>
</feature>
<dbReference type="SUPFAM" id="SSF47781">
    <property type="entry name" value="RuvA domain 2-like"/>
    <property type="match status" value="2"/>
</dbReference>
<keyword evidence="7 10" id="KW-0804">Transcription</keyword>
<keyword evidence="14" id="KW-1185">Reference proteome</keyword>
<dbReference type="PANTHER" id="PTHR10145">
    <property type="entry name" value="TRANSCRIPTION ELONGATION FACTOR SPT6"/>
    <property type="match status" value="1"/>
</dbReference>
<evidence type="ECO:0000256" key="3">
    <source>
        <dbReference type="ARBA" id="ARBA00009253"/>
    </source>
</evidence>
<dbReference type="InterPro" id="IPR010994">
    <property type="entry name" value="RuvA_2-like"/>
</dbReference>
<dbReference type="InterPro" id="IPR055179">
    <property type="entry name" value="Tex-like_central_region"/>
</dbReference>
<organism evidence="13 14">
    <name type="scientific">Lepidopterella palustris CBS 459.81</name>
    <dbReference type="NCBI Taxonomy" id="1314670"/>
    <lineage>
        <taxon>Eukaryota</taxon>
        <taxon>Fungi</taxon>
        <taxon>Dikarya</taxon>
        <taxon>Ascomycota</taxon>
        <taxon>Pezizomycotina</taxon>
        <taxon>Dothideomycetes</taxon>
        <taxon>Pleosporomycetidae</taxon>
        <taxon>Mytilinidiales</taxon>
        <taxon>Argynnaceae</taxon>
        <taxon>Lepidopterella</taxon>
    </lineage>
</organism>
<dbReference type="SMART" id="SM00316">
    <property type="entry name" value="S1"/>
    <property type="match status" value="1"/>
</dbReference>
<dbReference type="GO" id="GO:0034728">
    <property type="term" value="P:nucleosome organization"/>
    <property type="evidence" value="ECO:0007669"/>
    <property type="project" value="TreeGrafter"/>
</dbReference>
<dbReference type="Pfam" id="PF21710">
    <property type="entry name" value="Spt6_S1"/>
    <property type="match status" value="1"/>
</dbReference>
<dbReference type="GO" id="GO:0140673">
    <property type="term" value="P:transcription elongation-coupled chromatin remodeling"/>
    <property type="evidence" value="ECO:0007669"/>
    <property type="project" value="InterPro"/>
</dbReference>
<evidence type="ECO:0000256" key="11">
    <source>
        <dbReference type="SAM" id="MobiDB-lite"/>
    </source>
</evidence>
<dbReference type="GO" id="GO:0003746">
    <property type="term" value="F:translation elongation factor activity"/>
    <property type="evidence" value="ECO:0007669"/>
    <property type="project" value="UniProtKB-KW"/>
</dbReference>
<feature type="compositionally biased region" description="Acidic residues" evidence="11">
    <location>
        <begin position="38"/>
        <end position="55"/>
    </location>
</feature>
<dbReference type="InterPro" id="IPR028231">
    <property type="entry name" value="Spt6_YqgF"/>
</dbReference>
<dbReference type="SUPFAM" id="SSF55550">
    <property type="entry name" value="SH2 domain"/>
    <property type="match status" value="1"/>
</dbReference>
<dbReference type="Pfam" id="PF14633">
    <property type="entry name" value="SH2_2"/>
    <property type="match status" value="1"/>
</dbReference>
<dbReference type="Pfam" id="PF14632">
    <property type="entry name" value="SPT6_acidic"/>
    <property type="match status" value="1"/>
</dbReference>
<dbReference type="InterPro" id="IPR003029">
    <property type="entry name" value="S1_domain"/>
</dbReference>
<evidence type="ECO:0000256" key="7">
    <source>
        <dbReference type="ARBA" id="ARBA00023163"/>
    </source>
</evidence>
<dbReference type="FunFam" id="3.30.505.10:FF:000056">
    <property type="entry name" value="Transcription elongation factor Spt6"/>
    <property type="match status" value="1"/>
</dbReference>
<proteinExistence type="inferred from homology"/>
<dbReference type="SMART" id="SM00252">
    <property type="entry name" value="SH2"/>
    <property type="match status" value="1"/>
</dbReference>
<feature type="compositionally biased region" description="Acidic residues" evidence="11">
    <location>
        <begin position="64"/>
        <end position="73"/>
    </location>
</feature>
<keyword evidence="6" id="KW-0727">SH2 domain</keyword>
<dbReference type="Pfam" id="PF14639">
    <property type="entry name" value="YqgF"/>
    <property type="match status" value="1"/>
</dbReference>
<dbReference type="Pfam" id="PF22706">
    <property type="entry name" value="Tex_central_region"/>
    <property type="match status" value="1"/>
</dbReference>
<evidence type="ECO:0000256" key="1">
    <source>
        <dbReference type="ARBA" id="ARBA00004123"/>
    </source>
</evidence>
<evidence type="ECO:0000256" key="10">
    <source>
        <dbReference type="PIRNR" id="PIRNR036947"/>
    </source>
</evidence>
<dbReference type="Gene3D" id="3.30.420.140">
    <property type="entry name" value="YqgF/RNase H-like domain"/>
    <property type="match status" value="1"/>
</dbReference>
<dbReference type="InterPro" id="IPR023323">
    <property type="entry name" value="Tex-like_dom_sf"/>
</dbReference>
<dbReference type="Proteomes" id="UP000250266">
    <property type="component" value="Unassembled WGS sequence"/>
</dbReference>
<dbReference type="FunFam" id="1.10.150.850:FF:000001">
    <property type="entry name" value="Transcription elongation factor spt6"/>
    <property type="match status" value="1"/>
</dbReference>
<dbReference type="CDD" id="cd09928">
    <property type="entry name" value="SH2_Cterm_SPT6_like"/>
    <property type="match status" value="1"/>
</dbReference>
<dbReference type="Gene3D" id="1.10.10.2740">
    <property type="entry name" value="Spt6, Death-like domain"/>
    <property type="match status" value="1"/>
</dbReference>
<dbReference type="InterPro" id="IPR028083">
    <property type="entry name" value="Spt6_acidic_N_dom"/>
</dbReference>
<dbReference type="InterPro" id="IPR023319">
    <property type="entry name" value="Tex-like_HTH_dom_sf"/>
</dbReference>
<dbReference type="SUPFAM" id="SSF50249">
    <property type="entry name" value="Nucleic acid-binding proteins"/>
    <property type="match status" value="1"/>
</dbReference>
<comment type="function">
    <text evidence="9">Histone H3-H4 chaperone that plays a role in maintenance of chromatin structure during RNA polymerase II transcription elongation thereby repressing transcription initiation from cryptic promoters. Mediates the reassembly of nucleosomes onto the promoters of at least a selected set of genes during repression; the nucleosome reassembly is essential for transcriptional repression. Essential for viability.</text>
</comment>
<evidence type="ECO:0000256" key="9">
    <source>
        <dbReference type="ARBA" id="ARBA00093389"/>
    </source>
</evidence>
<dbReference type="Gene3D" id="3.30.505.10">
    <property type="entry name" value="SH2 domain"/>
    <property type="match status" value="2"/>
</dbReference>
<comment type="similarity">
    <text evidence="3 10">Belongs to the SPT6 family.</text>
</comment>
<dbReference type="Pfam" id="PF14635">
    <property type="entry name" value="HHH_7"/>
    <property type="match status" value="1"/>
</dbReference>
<dbReference type="InterPro" id="IPR028088">
    <property type="entry name" value="Spt6_HTH_DNA-bd_dom"/>
</dbReference>
<dbReference type="EMBL" id="KV744867">
    <property type="protein sequence ID" value="OCK83182.1"/>
    <property type="molecule type" value="Genomic_DNA"/>
</dbReference>
<dbReference type="InterPro" id="IPR036860">
    <property type="entry name" value="SH2_dom_sf"/>
</dbReference>
<dbReference type="InterPro" id="IPR017072">
    <property type="entry name" value="TF_Spt6"/>
</dbReference>